<dbReference type="Pfam" id="PF13246">
    <property type="entry name" value="Cation_ATPase"/>
    <property type="match status" value="1"/>
</dbReference>
<protein>
    <submittedName>
        <fullName evidence="15">Cation-transporting P-type ATPase</fullName>
    </submittedName>
</protein>
<gene>
    <name evidence="15" type="ORF">HMSLTHF_17980</name>
</gene>
<evidence type="ECO:0000259" key="13">
    <source>
        <dbReference type="Pfam" id="PF00122"/>
    </source>
</evidence>
<dbReference type="SUPFAM" id="SSF81665">
    <property type="entry name" value="Calcium ATPase, transmembrane domain M"/>
    <property type="match status" value="1"/>
</dbReference>
<organism evidence="15 16">
    <name type="scientific">Vreelandella aquamarina</name>
    <dbReference type="NCBI Taxonomy" id="77097"/>
    <lineage>
        <taxon>Bacteria</taxon>
        <taxon>Pseudomonadati</taxon>
        <taxon>Pseudomonadota</taxon>
        <taxon>Gammaproteobacteria</taxon>
        <taxon>Oceanospirillales</taxon>
        <taxon>Halomonadaceae</taxon>
        <taxon>Vreelandella</taxon>
    </lineage>
</organism>
<dbReference type="FunFam" id="3.40.50.1000:FF:000193">
    <property type="entry name" value="Plasma membrane calcium-transporting ATPase 2"/>
    <property type="match status" value="1"/>
</dbReference>
<evidence type="ECO:0000256" key="10">
    <source>
        <dbReference type="ARBA" id="ARBA00022989"/>
    </source>
</evidence>
<dbReference type="Pfam" id="PF00122">
    <property type="entry name" value="E1-E2_ATPase"/>
    <property type="match status" value="1"/>
</dbReference>
<dbReference type="PANTHER" id="PTHR43294:SF21">
    <property type="entry name" value="CATION TRANSPORTING ATPASE"/>
    <property type="match status" value="1"/>
</dbReference>
<dbReference type="SFLD" id="SFLDS00003">
    <property type="entry name" value="Haloacid_Dehalogenase"/>
    <property type="match status" value="1"/>
</dbReference>
<dbReference type="InterPro" id="IPR008250">
    <property type="entry name" value="ATPase_P-typ_transduc_dom_A_sf"/>
</dbReference>
<comment type="subcellular location">
    <subcellularLocation>
        <location evidence="1">Cell membrane</location>
        <topology evidence="1">Multi-pass membrane protein</topology>
    </subcellularLocation>
</comment>
<evidence type="ECO:0000256" key="1">
    <source>
        <dbReference type="ARBA" id="ARBA00004651"/>
    </source>
</evidence>
<feature type="transmembrane region" description="Helical" evidence="12">
    <location>
        <begin position="634"/>
        <end position="654"/>
    </location>
</feature>
<dbReference type="SUPFAM" id="SSF56784">
    <property type="entry name" value="HAD-like"/>
    <property type="match status" value="1"/>
</dbReference>
<dbReference type="AlphaFoldDB" id="A0A6F8SVN4"/>
<dbReference type="PRINTS" id="PR00119">
    <property type="entry name" value="CATATPASE"/>
</dbReference>
<evidence type="ECO:0000256" key="5">
    <source>
        <dbReference type="ARBA" id="ARBA00022692"/>
    </source>
</evidence>
<keyword evidence="10 12" id="KW-1133">Transmembrane helix</keyword>
<dbReference type="InterPro" id="IPR023214">
    <property type="entry name" value="HAD_sf"/>
</dbReference>
<keyword evidence="5 12" id="KW-0812">Transmembrane</keyword>
<reference evidence="15 16" key="1">
    <citation type="submission" date="2020-02" db="EMBL/GenBank/DDBJ databases">
        <title>Complete Genome Sequence of Halomonas meridiana strain BAA-801, Isolated from Deep Sea Thermal Vent.</title>
        <authorList>
            <person name="Takahashi Y."/>
            <person name="Takahashi H."/>
            <person name="Galipon J."/>
            <person name="Arakawa K."/>
        </authorList>
    </citation>
    <scope>NUCLEOTIDE SEQUENCE [LARGE SCALE GENOMIC DNA]</scope>
    <source>
        <strain evidence="15 16">Slthf1</strain>
    </source>
</reference>
<evidence type="ECO:0000256" key="12">
    <source>
        <dbReference type="SAM" id="Phobius"/>
    </source>
</evidence>
<evidence type="ECO:0000256" key="11">
    <source>
        <dbReference type="ARBA" id="ARBA00023136"/>
    </source>
</evidence>
<evidence type="ECO:0000256" key="3">
    <source>
        <dbReference type="ARBA" id="ARBA00022475"/>
    </source>
</evidence>
<feature type="transmembrane region" description="Helical" evidence="12">
    <location>
        <begin position="706"/>
        <end position="730"/>
    </location>
</feature>
<dbReference type="Proteomes" id="UP000503197">
    <property type="component" value="Chromosome"/>
</dbReference>
<dbReference type="Gene3D" id="2.70.150.10">
    <property type="entry name" value="Calcium-transporting ATPase, cytoplasmic transduction domain A"/>
    <property type="match status" value="1"/>
</dbReference>
<dbReference type="GO" id="GO:0006883">
    <property type="term" value="P:intracellular sodium ion homeostasis"/>
    <property type="evidence" value="ECO:0007669"/>
    <property type="project" value="TreeGrafter"/>
</dbReference>
<feature type="transmembrane region" description="Helical" evidence="12">
    <location>
        <begin position="183"/>
        <end position="202"/>
    </location>
</feature>
<evidence type="ECO:0000313" key="15">
    <source>
        <dbReference type="EMBL" id="BCA92023.1"/>
    </source>
</evidence>
<dbReference type="GO" id="GO:0030007">
    <property type="term" value="P:intracellular potassium ion homeostasis"/>
    <property type="evidence" value="ECO:0007669"/>
    <property type="project" value="TreeGrafter"/>
</dbReference>
<name>A0A6F8SVN4_9GAMM</name>
<feature type="transmembrane region" description="Helical" evidence="12">
    <location>
        <begin position="776"/>
        <end position="795"/>
    </location>
</feature>
<feature type="transmembrane region" description="Helical" evidence="12">
    <location>
        <begin position="807"/>
        <end position="826"/>
    </location>
</feature>
<feature type="transmembrane region" description="Helical" evidence="12">
    <location>
        <begin position="20"/>
        <end position="36"/>
    </location>
</feature>
<evidence type="ECO:0000256" key="2">
    <source>
        <dbReference type="ARBA" id="ARBA00005675"/>
    </source>
</evidence>
<dbReference type="PROSITE" id="PS00154">
    <property type="entry name" value="ATPASE_E1_E2"/>
    <property type="match status" value="1"/>
</dbReference>
<evidence type="ECO:0000256" key="8">
    <source>
        <dbReference type="ARBA" id="ARBA00022842"/>
    </source>
</evidence>
<dbReference type="InterPro" id="IPR023298">
    <property type="entry name" value="ATPase_P-typ_TM_dom_sf"/>
</dbReference>
<dbReference type="Gene3D" id="3.40.50.1000">
    <property type="entry name" value="HAD superfamily/HAD-like"/>
    <property type="match status" value="1"/>
</dbReference>
<dbReference type="GO" id="GO:0005886">
    <property type="term" value="C:plasma membrane"/>
    <property type="evidence" value="ECO:0007669"/>
    <property type="project" value="UniProtKB-SubCell"/>
</dbReference>
<dbReference type="FunFam" id="2.70.150.10:FF:000160">
    <property type="entry name" value="Sarcoplasmic/endoplasmic reticulum calcium ATPase 1"/>
    <property type="match status" value="1"/>
</dbReference>
<dbReference type="InterPro" id="IPR036412">
    <property type="entry name" value="HAD-like_sf"/>
</dbReference>
<dbReference type="NCBIfam" id="TIGR01494">
    <property type="entry name" value="ATPase_P-type"/>
    <property type="match status" value="2"/>
</dbReference>
<dbReference type="Gene3D" id="3.40.1110.10">
    <property type="entry name" value="Calcium-transporting ATPase, cytoplasmic domain N"/>
    <property type="match status" value="1"/>
</dbReference>
<dbReference type="EMBL" id="AP022821">
    <property type="protein sequence ID" value="BCA92023.1"/>
    <property type="molecule type" value="Genomic_DNA"/>
</dbReference>
<keyword evidence="3" id="KW-1003">Cell membrane</keyword>
<dbReference type="InterPro" id="IPR006068">
    <property type="entry name" value="ATPase_P-typ_cation-transptr_C"/>
</dbReference>
<evidence type="ECO:0000313" key="16">
    <source>
        <dbReference type="Proteomes" id="UP000503197"/>
    </source>
</evidence>
<dbReference type="GO" id="GO:0005524">
    <property type="term" value="F:ATP binding"/>
    <property type="evidence" value="ECO:0007669"/>
    <property type="project" value="UniProtKB-KW"/>
</dbReference>
<keyword evidence="4" id="KW-0597">Phosphoprotein</keyword>
<dbReference type="PRINTS" id="PR00120">
    <property type="entry name" value="HATPASE"/>
</dbReference>
<dbReference type="InterPro" id="IPR018303">
    <property type="entry name" value="ATPase_P-typ_P_site"/>
</dbReference>
<evidence type="ECO:0000256" key="9">
    <source>
        <dbReference type="ARBA" id="ARBA00022967"/>
    </source>
</evidence>
<evidence type="ECO:0000256" key="7">
    <source>
        <dbReference type="ARBA" id="ARBA00022840"/>
    </source>
</evidence>
<dbReference type="InterPro" id="IPR059000">
    <property type="entry name" value="ATPase_P-type_domA"/>
</dbReference>
<dbReference type="GO" id="GO:1902600">
    <property type="term" value="P:proton transmembrane transport"/>
    <property type="evidence" value="ECO:0007669"/>
    <property type="project" value="TreeGrafter"/>
</dbReference>
<dbReference type="GO" id="GO:1990573">
    <property type="term" value="P:potassium ion import across plasma membrane"/>
    <property type="evidence" value="ECO:0007669"/>
    <property type="project" value="TreeGrafter"/>
</dbReference>
<keyword evidence="9" id="KW-1278">Translocase</keyword>
<comment type="similarity">
    <text evidence="2">Belongs to the cation transport ATPase (P-type) (TC 3.A.3) family. Type IIA subfamily.</text>
</comment>
<dbReference type="SFLD" id="SFLDG00002">
    <property type="entry name" value="C1.7:_P-type_atpase_like"/>
    <property type="match status" value="1"/>
</dbReference>
<dbReference type="GO" id="GO:0036376">
    <property type="term" value="P:sodium ion export across plasma membrane"/>
    <property type="evidence" value="ECO:0007669"/>
    <property type="project" value="TreeGrafter"/>
</dbReference>
<dbReference type="InterPro" id="IPR050510">
    <property type="entry name" value="Cation_transp_ATPase_P-type"/>
</dbReference>
<keyword evidence="11 12" id="KW-0472">Membrane</keyword>
<keyword evidence="6" id="KW-0547">Nucleotide-binding</keyword>
<feature type="transmembrane region" description="Helical" evidence="12">
    <location>
        <begin position="214"/>
        <end position="238"/>
    </location>
</feature>
<dbReference type="Gene3D" id="1.20.1110.10">
    <property type="entry name" value="Calcium-transporting ATPase, transmembrane domain"/>
    <property type="match status" value="1"/>
</dbReference>
<dbReference type="SUPFAM" id="SSF81660">
    <property type="entry name" value="Metal cation-transporting ATPase, ATP-binding domain N"/>
    <property type="match status" value="1"/>
</dbReference>
<dbReference type="InterPro" id="IPR044492">
    <property type="entry name" value="P_typ_ATPase_HD_dom"/>
</dbReference>
<dbReference type="InterPro" id="IPR001757">
    <property type="entry name" value="P_typ_ATPase"/>
</dbReference>
<accession>A0A6F8SVN4</accession>
<keyword evidence="7" id="KW-0067">ATP-binding</keyword>
<dbReference type="GO" id="GO:0005391">
    <property type="term" value="F:P-type sodium:potassium-exchanging transporter activity"/>
    <property type="evidence" value="ECO:0007669"/>
    <property type="project" value="TreeGrafter"/>
</dbReference>
<evidence type="ECO:0000256" key="4">
    <source>
        <dbReference type="ARBA" id="ARBA00022553"/>
    </source>
</evidence>
<proteinExistence type="inferred from homology"/>
<feature type="domain" description="Cation-transporting P-type ATPase C-terminal" evidence="14">
    <location>
        <begin position="658"/>
        <end position="829"/>
    </location>
</feature>
<evidence type="ECO:0000256" key="6">
    <source>
        <dbReference type="ARBA" id="ARBA00022741"/>
    </source>
</evidence>
<dbReference type="Pfam" id="PF00689">
    <property type="entry name" value="Cation_ATPase_C"/>
    <property type="match status" value="1"/>
</dbReference>
<dbReference type="InterPro" id="IPR023299">
    <property type="entry name" value="ATPase_P-typ_cyto_dom_N"/>
</dbReference>
<feature type="domain" description="P-type ATPase A" evidence="13">
    <location>
        <begin position="51"/>
        <end position="163"/>
    </location>
</feature>
<dbReference type="PANTHER" id="PTHR43294">
    <property type="entry name" value="SODIUM/POTASSIUM-TRANSPORTING ATPASE SUBUNIT ALPHA"/>
    <property type="match status" value="1"/>
</dbReference>
<keyword evidence="8" id="KW-0460">Magnesium</keyword>
<feature type="transmembrane region" description="Helical" evidence="12">
    <location>
        <begin position="736"/>
        <end position="755"/>
    </location>
</feature>
<evidence type="ECO:0000259" key="14">
    <source>
        <dbReference type="Pfam" id="PF00689"/>
    </source>
</evidence>
<feature type="transmembrane region" description="Helical" evidence="12">
    <location>
        <begin position="666"/>
        <end position="685"/>
    </location>
</feature>
<dbReference type="SUPFAM" id="SSF81653">
    <property type="entry name" value="Calcium ATPase, transduction domain A"/>
    <property type="match status" value="1"/>
</dbReference>
<sequence>MLILIVAATASALLGHHLDAAAILGVVVIIALIGFIQEGKAEQAIQSIRNMLSPQATVLRNGQRTVVDAETVVPGDVVLIESGDRVPADLRLIEVKRFCTDEAALTGESIPVDKHTLPVSANADLAERSSMAYASTIVVQGTAKGLVVATGTQTEIGKISELVRGVEQLKTPLLRQLDRAGSMLAFFILGAAALTAAVGSFVHNQPLDEMFMAAVGLAVAAIPEGLPAIVTISLALGVQRMAKRKAIIRRLPAVETLGSISTIFSDKTGTLTRNEMTATAIWVGDAQYAIEGTGFTPEGNIRPIAADSQSQPSSIVTEDHPALSHFLTVASLCNDAELSQSGDAHYVVGDPTEGALIVAAAKAGLEIQPLRERHPRLDAIPFESEHKYMATVNELDGSHRVLVKGAPDRLLEMSSHTLSQEGLTPIDRRQWEERIEELSSQGLRVLAIAEKASVDSPSLDHQHIQQDLTFLGIIGLLDPPREEAINAVRECLRAGIRPVMITGDHAATALSIAKQLGFSQTERVVTGREIEAMNDSQLEEIITDVDVFARASPEHKLRLVKAMQAKGGICAMTGDGVNDGPALKRADVGVAMGIQGTEAAKDASEMVLADDNFATIVNAIAEGRKVYDNIRKTITFILPTNGAQGLAIMVAVLAGTNLPITPLQALWVNMVVATTLGLALAFEESEQDLMQRQPRDPKAALLDMFLLWRVIFVSLLLLGGVFSVFSWILAQEESIELARTAAVNMLVVGSAAYLINSRFLINSTLSFHGIFSSRMVWLAIGAIMLLQLAFTYWSVMQAIFASEALHLQHWLAILLLSLVIYALVEIEKAVWRRLR</sequence>
<dbReference type="GO" id="GO:0016887">
    <property type="term" value="F:ATP hydrolysis activity"/>
    <property type="evidence" value="ECO:0007669"/>
    <property type="project" value="InterPro"/>
</dbReference>
<dbReference type="SFLD" id="SFLDF00027">
    <property type="entry name" value="p-type_atpase"/>
    <property type="match status" value="1"/>
</dbReference>